<dbReference type="GO" id="GO:0051536">
    <property type="term" value="F:iron-sulfur cluster binding"/>
    <property type="evidence" value="ECO:0007669"/>
    <property type="project" value="InterPro"/>
</dbReference>
<evidence type="ECO:0000313" key="4">
    <source>
        <dbReference type="Proteomes" id="UP000069876"/>
    </source>
</evidence>
<name>A0AAD2J789_NEIME</name>
<evidence type="ECO:0000313" key="1">
    <source>
        <dbReference type="EMBL" id="ANW91414.1"/>
    </source>
</evidence>
<dbReference type="NCBIfam" id="TIGR01600">
    <property type="entry name" value="phage_tail_L"/>
    <property type="match status" value="1"/>
</dbReference>
<dbReference type="GO" id="GO:0046718">
    <property type="term" value="P:symbiont entry into host cell"/>
    <property type="evidence" value="ECO:0007669"/>
    <property type="project" value="InterPro"/>
</dbReference>
<dbReference type="EMBL" id="CP012393">
    <property type="protein sequence ID" value="ANW91414.1"/>
    <property type="molecule type" value="Genomic_DNA"/>
</dbReference>
<dbReference type="Proteomes" id="UP000092966">
    <property type="component" value="Chromosome"/>
</dbReference>
<dbReference type="EMBL" id="NTLY01000002">
    <property type="protein sequence ID" value="PBJ87986.1"/>
    <property type="molecule type" value="Genomic_DNA"/>
</dbReference>
<reference evidence="3" key="4">
    <citation type="submission" date="2017-09" db="EMBL/GenBank/DDBJ databases">
        <authorList>
            <person name="Kretz C."/>
            <person name="Retchless A."/>
            <person name="Wang X."/>
        </authorList>
    </citation>
    <scope>NUCLEOTIDE SEQUENCE</scope>
    <source>
        <strain evidence="3">M26503</strain>
    </source>
</reference>
<reference evidence="1 5" key="1">
    <citation type="submission" date="2015-07" db="EMBL/GenBank/DDBJ databases">
        <title>Comparative genome sequencing reveals within-host evolution of Neisseria meningitidis during.</title>
        <authorList>
            <person name="Klughammer J."/>
            <person name="Dittrich M."/>
            <person name="Mueller T."/>
            <person name="Blom J."/>
            <person name="Goesmann A."/>
            <person name="Vogel U."/>
            <person name="Frosch M."/>
            <person name="Bock C."/>
            <person name="Schoen C."/>
        </authorList>
    </citation>
    <scope>NUCLEOTIDE SEQUENCE [LARGE SCALE GENOMIC DNA]</scope>
    <source>
        <strain evidence="1 5">DE8555</strain>
    </source>
</reference>
<dbReference type="Pfam" id="PF05100">
    <property type="entry name" value="Phage_tail_L"/>
    <property type="match status" value="1"/>
</dbReference>
<evidence type="ECO:0000313" key="6">
    <source>
        <dbReference type="Proteomes" id="UP000217930"/>
    </source>
</evidence>
<sequence length="240" mass="25883">MNPRIKAMSGVMLQALSAAQQDVLVDLWQVDLRPLGGRVFYFCNQVNERGTAVVWQGQAYEPYPIKADGFESTSQGAGNRPTLTVSNLLGLITGAADQFGQLVGVLVVRRQTYAKFLDAVNFQSGRNPTADPMQEVVGKYLVERMTALNAETATFELAAPSESDGSVIPARIMLANTCCWQYRGEGCGYTGRAVADRFDMPTDDASKDVCSKTLTGCRARFGATAVLPFGGFPSSDKVTT</sequence>
<dbReference type="AlphaFoldDB" id="A0AAD2J789"/>
<evidence type="ECO:0000313" key="2">
    <source>
        <dbReference type="EMBL" id="CWT72502.1"/>
    </source>
</evidence>
<dbReference type="RefSeq" id="WP_002217456.1">
    <property type="nucleotide sequence ID" value="NZ_CP007667.1"/>
</dbReference>
<dbReference type="InterPro" id="IPR006487">
    <property type="entry name" value="Phage_lambda_L"/>
</dbReference>
<dbReference type="Proteomes" id="UP000069876">
    <property type="component" value="Unassembled WGS sequence"/>
</dbReference>
<evidence type="ECO:0000313" key="5">
    <source>
        <dbReference type="Proteomes" id="UP000092966"/>
    </source>
</evidence>
<dbReference type="GO" id="GO:0030430">
    <property type="term" value="C:host cell cytoplasm"/>
    <property type="evidence" value="ECO:0007669"/>
    <property type="project" value="InterPro"/>
</dbReference>
<accession>A0AAD2J789</accession>
<reference evidence="2 4" key="2">
    <citation type="submission" date="2016-02" db="EMBL/GenBank/DDBJ databases">
        <authorList>
            <consortium name="Pathogen Informatics"/>
        </authorList>
    </citation>
    <scope>NUCLEOTIDE SEQUENCE [LARGE SCALE GENOMIC DNA]</scope>
    <source>
        <strain evidence="2 4">2842STDY5881531</strain>
    </source>
</reference>
<gene>
    <name evidence="3" type="ORF">CNQ34_09105</name>
    <name evidence="1" type="ORF">DE8555_0853</name>
    <name evidence="2" type="ORF">ERS514851_00267</name>
</gene>
<evidence type="ECO:0000313" key="3">
    <source>
        <dbReference type="EMBL" id="PBJ87986.1"/>
    </source>
</evidence>
<reference evidence="3 6" key="3">
    <citation type="journal article" date="2017" name="Clin. Infect. Dis.">
        <title>Increased Risk for Meningococcal Disease among Men who have Sex with Men in the United States, 2012-2015.</title>
        <authorList>
            <person name="Folaranmi T.A."/>
            <person name="Kretz C.B."/>
            <person name="Kamiya H."/>
            <person name="MacNeil J.R."/>
            <person name="Whaley M.J."/>
            <person name="Blain A."/>
            <person name="Antwi M."/>
            <person name="Dorsinville M."/>
            <person name="Pacilli M."/>
            <person name="Smith S."/>
            <person name="Civen R."/>
            <person name="Ngo V."/>
            <person name="Winter K."/>
            <person name="Harriman K."/>
            <person name="Wang X."/>
            <person name="Bowen V.B."/>
            <person name="Patel M."/>
            <person name="Martin S."/>
            <person name="Misegades L."/>
            <person name="Meyer S.A."/>
        </authorList>
    </citation>
    <scope>NUCLEOTIDE SEQUENCE [LARGE SCALE GENOMIC DNA]</scope>
    <source>
        <strain evidence="3 6">M26503</strain>
    </source>
</reference>
<dbReference type="EMBL" id="FFEF01000001">
    <property type="protein sequence ID" value="CWT72502.1"/>
    <property type="molecule type" value="Genomic_DNA"/>
</dbReference>
<dbReference type="Proteomes" id="UP000217930">
    <property type="component" value="Unassembled WGS sequence"/>
</dbReference>
<organism evidence="2 4">
    <name type="scientific">Neisseria meningitidis</name>
    <dbReference type="NCBI Taxonomy" id="487"/>
    <lineage>
        <taxon>Bacteria</taxon>
        <taxon>Pseudomonadati</taxon>
        <taxon>Pseudomonadota</taxon>
        <taxon>Betaproteobacteria</taxon>
        <taxon>Neisseriales</taxon>
        <taxon>Neisseriaceae</taxon>
        <taxon>Neisseria</taxon>
    </lineage>
</organism>
<proteinExistence type="predicted"/>
<dbReference type="OMA" id="CSHCIRG"/>
<protein>
    <submittedName>
        <fullName evidence="1 2">Phage minor tail protein</fullName>
    </submittedName>
</protein>